<proteinExistence type="predicted"/>
<feature type="non-terminal residue" evidence="7">
    <location>
        <position position="1"/>
    </location>
</feature>
<evidence type="ECO:0000256" key="6">
    <source>
        <dbReference type="ARBA" id="ARBA00023242"/>
    </source>
</evidence>
<gene>
    <name evidence="7" type="ORF">BN869_000009082_1</name>
</gene>
<evidence type="ECO:0000256" key="3">
    <source>
        <dbReference type="ARBA" id="ARBA00023015"/>
    </source>
</evidence>
<evidence type="ECO:0008006" key="8">
    <source>
        <dbReference type="Google" id="ProtNLM"/>
    </source>
</evidence>
<dbReference type="PANTHER" id="PTHR36206:SF16">
    <property type="entry name" value="TRANSCRIPTION FACTOR DOMAIN-CONTAINING PROTEIN-RELATED"/>
    <property type="match status" value="1"/>
</dbReference>
<keyword evidence="1" id="KW-0479">Metal-binding</keyword>
<organism evidence="7">
    <name type="scientific">Bionectria ochroleuca</name>
    <name type="common">Gliocladium roseum</name>
    <dbReference type="NCBI Taxonomy" id="29856"/>
    <lineage>
        <taxon>Eukaryota</taxon>
        <taxon>Fungi</taxon>
        <taxon>Dikarya</taxon>
        <taxon>Ascomycota</taxon>
        <taxon>Pezizomycotina</taxon>
        <taxon>Sordariomycetes</taxon>
        <taxon>Hypocreomycetidae</taxon>
        <taxon>Hypocreales</taxon>
        <taxon>Bionectriaceae</taxon>
        <taxon>Clonostachys</taxon>
    </lineage>
</organism>
<keyword evidence="6" id="KW-0539">Nucleus</keyword>
<evidence type="ECO:0000256" key="5">
    <source>
        <dbReference type="ARBA" id="ARBA00023163"/>
    </source>
</evidence>
<dbReference type="AlphaFoldDB" id="A0A0B7K765"/>
<protein>
    <recommendedName>
        <fullName evidence="8">Zn(2)-C6 fungal-type domain-containing protein</fullName>
    </recommendedName>
</protein>
<evidence type="ECO:0000256" key="1">
    <source>
        <dbReference type="ARBA" id="ARBA00022723"/>
    </source>
</evidence>
<keyword evidence="3" id="KW-0805">Transcription regulation</keyword>
<dbReference type="EMBL" id="CDPU01000032">
    <property type="protein sequence ID" value="CEO53024.1"/>
    <property type="molecule type" value="Genomic_DNA"/>
</dbReference>
<evidence type="ECO:0000256" key="4">
    <source>
        <dbReference type="ARBA" id="ARBA00023125"/>
    </source>
</evidence>
<evidence type="ECO:0000313" key="7">
    <source>
        <dbReference type="EMBL" id="CEO53024.1"/>
    </source>
</evidence>
<keyword evidence="5" id="KW-0804">Transcription</keyword>
<dbReference type="InterPro" id="IPR052360">
    <property type="entry name" value="Transcr_Regulatory_Proteins"/>
</dbReference>
<accession>A0A0B7K765</accession>
<keyword evidence="2" id="KW-0862">Zinc</keyword>
<dbReference type="PANTHER" id="PTHR36206">
    <property type="entry name" value="ASPERCRYPTIN BIOSYNTHESIS CLUSTER-SPECIFIC TRANSCRIPTION REGULATOR ATNN-RELATED"/>
    <property type="match status" value="1"/>
</dbReference>
<keyword evidence="4" id="KW-0238">DNA-binding</keyword>
<evidence type="ECO:0000256" key="2">
    <source>
        <dbReference type="ARBA" id="ARBA00022833"/>
    </source>
</evidence>
<dbReference type="InterPro" id="IPR021858">
    <property type="entry name" value="Fun_TF"/>
</dbReference>
<reference evidence="7" key="1">
    <citation type="submission" date="2015-01" db="EMBL/GenBank/DDBJ databases">
        <authorList>
            <person name="Durling Mikael"/>
        </authorList>
    </citation>
    <scope>NUCLEOTIDE SEQUENCE</scope>
</reference>
<name>A0A0B7K765_BIOOC</name>
<dbReference type="GO" id="GO:0000981">
    <property type="term" value="F:DNA-binding transcription factor activity, RNA polymerase II-specific"/>
    <property type="evidence" value="ECO:0007669"/>
    <property type="project" value="InterPro"/>
</dbReference>
<dbReference type="InterPro" id="IPR001138">
    <property type="entry name" value="Zn2Cys6_DnaBD"/>
</dbReference>
<dbReference type="GO" id="GO:0003677">
    <property type="term" value="F:DNA binding"/>
    <property type="evidence" value="ECO:0007669"/>
    <property type="project" value="UniProtKB-KW"/>
</dbReference>
<sequence>SRRRIKPHRHLTNALPSRSWQSALKDAFTEDLFYCPLLHYTPQWWGFQAALKHVIGCDAQRPSCSQCIKHGHVCPGYEKDLIFVNQTTVTLRGRDQDEKPSKFASRRYQRSDRVAIKPEQSRIQSLTSLTPNPQQISPIEARAIDFFNRRVSRTLAEPHSSYFWTNLVLQLGRSEPAVRHAIVAISSIYEKYNCENEELLLSKRNEVALQHYSAAVTRLRQVKESSTILVACVLFICLEVILGNRDQAITHTRHGLEILRTVDKTTRKTLTPIFQRLKVMVLMFGVQTPPIQGFSTYERPTFFATTFQDAEEALEELLPLSLQFVRCADEYRFGELATESAPSDLLGQQAILAKSIDNLQGLMGNLRENFPHMGDADARYSSFVLRAKFCQIWIATALEKDEMQFDAWMDTFREMIIHTETLGRTIQRQKRSRIGPEIRFEIGFIPLAYFILMKCRDRSIRLKALRLITEYGTSRESFWEKEKMVTVGTRIIEIENKVKLNGGDQILSLSAPGHLPSVEDRIWDTTFNPKRIIAGEYNGEMVTGAPMGFIMRNNDGRWYVRHEFIALGALTNENKKPRFVQLDETITEDLAGSTIARSKCPMS</sequence>
<dbReference type="Pfam" id="PF11951">
    <property type="entry name" value="Fungal_trans_2"/>
    <property type="match status" value="1"/>
</dbReference>
<dbReference type="GO" id="GO:0008270">
    <property type="term" value="F:zinc ion binding"/>
    <property type="evidence" value="ECO:0007669"/>
    <property type="project" value="InterPro"/>
</dbReference>
<dbReference type="CDD" id="cd00067">
    <property type="entry name" value="GAL4"/>
    <property type="match status" value="1"/>
</dbReference>